<dbReference type="InterPro" id="IPR039426">
    <property type="entry name" value="TonB-dep_rcpt-like"/>
</dbReference>
<comment type="similarity">
    <text evidence="2 10 11">Belongs to the TonB-dependent receptor family.</text>
</comment>
<dbReference type="SUPFAM" id="SSF56935">
    <property type="entry name" value="Porins"/>
    <property type="match status" value="1"/>
</dbReference>
<dbReference type="Pfam" id="PF00593">
    <property type="entry name" value="TonB_dep_Rec_b-barrel"/>
    <property type="match status" value="1"/>
</dbReference>
<keyword evidence="4 10" id="KW-1134">Transmembrane beta strand</keyword>
<dbReference type="InterPro" id="IPR000531">
    <property type="entry name" value="Beta-barrel_TonB"/>
</dbReference>
<protein>
    <submittedName>
        <fullName evidence="15">TonB-dependent receptor</fullName>
    </submittedName>
</protein>
<keyword evidence="5 10" id="KW-0812">Transmembrane</keyword>
<evidence type="ECO:0000256" key="11">
    <source>
        <dbReference type="RuleBase" id="RU003357"/>
    </source>
</evidence>
<feature type="chain" id="PRO_5046330264" evidence="12">
    <location>
        <begin position="23"/>
        <end position="902"/>
    </location>
</feature>
<keyword evidence="16" id="KW-1185">Reference proteome</keyword>
<name>A0ABY8B8Z8_9BURK</name>
<evidence type="ECO:0000256" key="8">
    <source>
        <dbReference type="ARBA" id="ARBA00023170"/>
    </source>
</evidence>
<evidence type="ECO:0000256" key="12">
    <source>
        <dbReference type="SAM" id="SignalP"/>
    </source>
</evidence>
<dbReference type="EMBL" id="CP119083">
    <property type="protein sequence ID" value="WEF32402.1"/>
    <property type="molecule type" value="Genomic_DNA"/>
</dbReference>
<dbReference type="InterPro" id="IPR037066">
    <property type="entry name" value="Plug_dom_sf"/>
</dbReference>
<feature type="domain" description="TonB-dependent receptor plug" evidence="14">
    <location>
        <begin position="57"/>
        <end position="173"/>
    </location>
</feature>
<dbReference type="PANTHER" id="PTHR47234">
    <property type="match status" value="1"/>
</dbReference>
<dbReference type="InterPro" id="IPR036942">
    <property type="entry name" value="Beta-barrel_TonB_sf"/>
</dbReference>
<dbReference type="Proteomes" id="UP001216510">
    <property type="component" value="Chromosome"/>
</dbReference>
<evidence type="ECO:0000256" key="5">
    <source>
        <dbReference type="ARBA" id="ARBA00022692"/>
    </source>
</evidence>
<organism evidence="15 16">
    <name type="scientific">Pseudoduganella chitinolytica</name>
    <dbReference type="NCBI Taxonomy" id="34070"/>
    <lineage>
        <taxon>Bacteria</taxon>
        <taxon>Pseudomonadati</taxon>
        <taxon>Pseudomonadota</taxon>
        <taxon>Betaproteobacteria</taxon>
        <taxon>Burkholderiales</taxon>
        <taxon>Oxalobacteraceae</taxon>
        <taxon>Telluria group</taxon>
        <taxon>Pseudoduganella</taxon>
    </lineage>
</organism>
<keyword evidence="3 10" id="KW-0813">Transport</keyword>
<feature type="signal peptide" evidence="12">
    <location>
        <begin position="1"/>
        <end position="22"/>
    </location>
</feature>
<dbReference type="PROSITE" id="PS52016">
    <property type="entry name" value="TONB_DEPENDENT_REC_3"/>
    <property type="match status" value="1"/>
</dbReference>
<keyword evidence="12" id="KW-0732">Signal</keyword>
<feature type="domain" description="TonB-dependent receptor-like beta-barrel" evidence="13">
    <location>
        <begin position="350"/>
        <end position="865"/>
    </location>
</feature>
<keyword evidence="7 10" id="KW-0472">Membrane</keyword>
<accession>A0ABY8B8Z8</accession>
<evidence type="ECO:0000256" key="7">
    <source>
        <dbReference type="ARBA" id="ARBA00023136"/>
    </source>
</evidence>
<dbReference type="Gene3D" id="2.170.130.10">
    <property type="entry name" value="TonB-dependent receptor, plug domain"/>
    <property type="match status" value="1"/>
</dbReference>
<evidence type="ECO:0000256" key="9">
    <source>
        <dbReference type="ARBA" id="ARBA00023237"/>
    </source>
</evidence>
<keyword evidence="6 11" id="KW-0798">TonB box</keyword>
<reference evidence="15 16" key="1">
    <citation type="submission" date="2023-02" db="EMBL/GenBank/DDBJ databases">
        <title>Gemone sequence of Telluria chitinolytica ACM 3522T.</title>
        <authorList>
            <person name="Frediansyah A."/>
            <person name="Miess H."/>
            <person name="Gross H."/>
        </authorList>
    </citation>
    <scope>NUCLEOTIDE SEQUENCE [LARGE SCALE GENOMIC DNA]</scope>
    <source>
        <strain evidence="15 16">ACM 3522</strain>
    </source>
</reference>
<dbReference type="Pfam" id="PF07715">
    <property type="entry name" value="Plug"/>
    <property type="match status" value="1"/>
</dbReference>
<evidence type="ECO:0000256" key="4">
    <source>
        <dbReference type="ARBA" id="ARBA00022452"/>
    </source>
</evidence>
<comment type="subcellular location">
    <subcellularLocation>
        <location evidence="1 10">Cell outer membrane</location>
        <topology evidence="1 10">Multi-pass membrane protein</topology>
    </subcellularLocation>
</comment>
<evidence type="ECO:0000256" key="2">
    <source>
        <dbReference type="ARBA" id="ARBA00009810"/>
    </source>
</evidence>
<evidence type="ECO:0000313" key="16">
    <source>
        <dbReference type="Proteomes" id="UP001216510"/>
    </source>
</evidence>
<evidence type="ECO:0000313" key="15">
    <source>
        <dbReference type="EMBL" id="WEF32402.1"/>
    </source>
</evidence>
<evidence type="ECO:0000256" key="10">
    <source>
        <dbReference type="PROSITE-ProRule" id="PRU01360"/>
    </source>
</evidence>
<dbReference type="PANTHER" id="PTHR47234:SF1">
    <property type="entry name" value="TONB-DEPENDENT RECEPTOR"/>
    <property type="match status" value="1"/>
</dbReference>
<keyword evidence="9 10" id="KW-0998">Cell outer membrane</keyword>
<evidence type="ECO:0000259" key="14">
    <source>
        <dbReference type="Pfam" id="PF07715"/>
    </source>
</evidence>
<sequence>MKIKHLVAALLGAYGVPLLAHAQATQPPTEAAAATSATPTPPAVVVTGSRIARATVEGPSAVTVITGADITRQGYKNVFDALNNQVQNSGFTQGADFGNTFTPSANTLSLRGLGPNHTLILLNGRRLADFPIAYEGTVNFTNLANIPSSIVERIEILSGGASAIYGSDAIAGVINIILKHKADGFDVNVKAGTSSRGGGGDRRVQFTGGQQSGKLTTVFSLEVSERDRLTALQRDFMAERDGTPTDIASRRNLDTGRYVEPGNLCTDFADMFDHSVFRHTVRTGSYCASRKAANTHWSTQTQNRSKNGFASATYDLDGDTVLFADLLVGRNDTASNTRGPSWTSASTGSGYFLNRNTGAYEVWKRYISPQETGGVRRYDRTWEDRALAASLGVRGHIGGSGWKYEAGYSASAYESRNHVPRALANIDTFFLGPRLGTDADGVAIHAPDPARLARRLTPAEFDTITGAATSDDESWTHTLAASASGKLVDLPAGPLQLAAVVEAGRQGFTNKPDARINEGYFNVLPGSYVTAGTRTRYAVGAELNAPLLQTLTGTLAGRYDRYEFAERSNGKFTYNAGLEFRPRKEVLLRANYATSFRAPDMNYIYKARGTGYYSSTTDYYRCAVAGQPLATCEFANKSPGADYVQNGSRDLKPEQGKSWGTGVVWSPSSAFDVSLDYWNIKIDDLVTNLDPDQLLRDEAACRLGGLDIASALCVDTIGRITRFAADAPDRAGEVKEIRVNAINAAKESVSGFDVSAKYALRTAGYGTFTVRGNYTKTLTRRSQQFAADEVEDRLHALDSSDWPDKLAASVNWDKGPVSTTLFATRYGKIPNAEQTGHITPTTLVNVSAVYRFSERLTLSLIVNNLFNKVKSDPSGGWPYYPIGNYSPLGRVGWIELNYRFGS</sequence>
<dbReference type="Gene3D" id="2.40.170.20">
    <property type="entry name" value="TonB-dependent receptor, beta-barrel domain"/>
    <property type="match status" value="1"/>
</dbReference>
<evidence type="ECO:0000259" key="13">
    <source>
        <dbReference type="Pfam" id="PF00593"/>
    </source>
</evidence>
<dbReference type="InterPro" id="IPR012910">
    <property type="entry name" value="Plug_dom"/>
</dbReference>
<evidence type="ECO:0000256" key="3">
    <source>
        <dbReference type="ARBA" id="ARBA00022448"/>
    </source>
</evidence>
<dbReference type="RefSeq" id="WP_277415150.1">
    <property type="nucleotide sequence ID" value="NZ_CP119083.1"/>
</dbReference>
<evidence type="ECO:0000256" key="6">
    <source>
        <dbReference type="ARBA" id="ARBA00023077"/>
    </source>
</evidence>
<evidence type="ECO:0000256" key="1">
    <source>
        <dbReference type="ARBA" id="ARBA00004571"/>
    </source>
</evidence>
<keyword evidence="8 15" id="KW-0675">Receptor</keyword>
<gene>
    <name evidence="15" type="ORF">PX653_23785</name>
</gene>
<proteinExistence type="inferred from homology"/>